<protein>
    <submittedName>
        <fullName evidence="1">Uncharacterized protein</fullName>
    </submittedName>
</protein>
<evidence type="ECO:0000313" key="1">
    <source>
        <dbReference type="EMBL" id="OQP45161.1"/>
    </source>
</evidence>
<proteinExistence type="predicted"/>
<dbReference type="AlphaFoldDB" id="A0A1V9EGI8"/>
<dbReference type="Proteomes" id="UP000192610">
    <property type="component" value="Unassembled WGS sequence"/>
</dbReference>
<organism evidence="1 2">
    <name type="scientific">Niastella yeongjuensis</name>
    <dbReference type="NCBI Taxonomy" id="354355"/>
    <lineage>
        <taxon>Bacteria</taxon>
        <taxon>Pseudomonadati</taxon>
        <taxon>Bacteroidota</taxon>
        <taxon>Chitinophagia</taxon>
        <taxon>Chitinophagales</taxon>
        <taxon>Chitinophagaceae</taxon>
        <taxon>Niastella</taxon>
    </lineage>
</organism>
<evidence type="ECO:0000313" key="2">
    <source>
        <dbReference type="Proteomes" id="UP000192610"/>
    </source>
</evidence>
<keyword evidence="2" id="KW-1185">Reference proteome</keyword>
<comment type="caution">
    <text evidence="1">The sequence shown here is derived from an EMBL/GenBank/DDBJ whole genome shotgun (WGS) entry which is preliminary data.</text>
</comment>
<name>A0A1V9EGI8_9BACT</name>
<accession>A0A1V9EGI8</accession>
<reference evidence="2" key="1">
    <citation type="submission" date="2016-04" db="EMBL/GenBank/DDBJ databases">
        <authorList>
            <person name="Chen L."/>
            <person name="Zhuang W."/>
            <person name="Wang G."/>
        </authorList>
    </citation>
    <scope>NUCLEOTIDE SEQUENCE [LARGE SCALE GENOMIC DNA]</scope>
    <source>
        <strain evidence="2">17621</strain>
    </source>
</reference>
<gene>
    <name evidence="1" type="ORF">A4H97_33010</name>
</gene>
<sequence length="71" mass="8031">MSLFLTVAVLPNCMVEIITGRAELHVSAPFGAIVRIVSFPVFSTDVKMLMTSLEILLRLFIIRIFWFSKSI</sequence>
<dbReference type="EMBL" id="LVXG01000032">
    <property type="protein sequence ID" value="OQP45161.1"/>
    <property type="molecule type" value="Genomic_DNA"/>
</dbReference>